<keyword evidence="4" id="KW-0762">Sugar transport</keyword>
<evidence type="ECO:0000256" key="1">
    <source>
        <dbReference type="ARBA" id="ARBA00004651"/>
    </source>
</evidence>
<dbReference type="GO" id="GO:0016740">
    <property type="term" value="F:transferase activity"/>
    <property type="evidence" value="ECO:0007669"/>
    <property type="project" value="UniProtKB-KW"/>
</dbReference>
<dbReference type="PROSITE" id="PS00371">
    <property type="entry name" value="PTS_EIIA_TYPE_1_HIS"/>
    <property type="match status" value="1"/>
</dbReference>
<feature type="transmembrane region" description="Helical" evidence="12">
    <location>
        <begin position="317"/>
        <end position="334"/>
    </location>
</feature>
<dbReference type="InterPro" id="IPR013013">
    <property type="entry name" value="PTS_EIIC_1"/>
</dbReference>
<sequence>MAKYTEDAGKLLDLVGGKENISAVTHCMTRMRFVLVDEGKADVKAIEDLPSAKGTFTQAGQFQVIIGNDVADFYQEFTAISGIEGVSKEAAKAAAGANQNPLQRAMGVLGEIFAPLIPALICGGLILGFRNIIGEVNFFNDAGAFDLEHGTQSIADMWTFWNGMYSFLWVIGEAVFHMLPVGICWSVTRKMGTTPILGIVLGLTLVSPQLLNGFSVASATAEDIAAHTYDFDFYSFVGTGYQGQVIAALMAAFVLVWLEKFFTKVTPEVVRMIVVPFMSLVPAVFIAHLVVGPIGWAIGNGIAEVVNWGLSSDIRVLFAALFGALYAPLVMTGLHHMTNAIDTQLVNNLGYTTLWPMIALSNIAQGSAVLAMIVLQKKNERAQQVNIPACISCYLGVTEPALFGVNLKYKFPLLCGMAGSAVAAMVCTGLSVKALSIGVGGIPGILSIMFNYWGVFALCMAIAIVIPFVLTFIVGTKQLSAEECGMAALEAASPAGAAAPAAPAAQAAPAAVPGELVAPLTGAVKPIDEMPDPVFSSKCMGDGLMIEPAPGADAVVAPADATVTVTMPASNHAVGLTLDNGMELLIHVGIDTVDMGGDGFACHVAQGDRVKAGQKLLSFSQDKIRAAGHPTATAFVVSATGSATEVSFASGMDAQAGSTPVVSFK</sequence>
<feature type="transmembrane region" description="Helical" evidence="12">
    <location>
        <begin position="452"/>
        <end position="474"/>
    </location>
</feature>
<keyword evidence="17" id="KW-1185">Reference proteome</keyword>
<dbReference type="PANTHER" id="PTHR30175">
    <property type="entry name" value="PHOSPHOTRANSFERASE SYSTEM TRANSPORT PROTEIN"/>
    <property type="match status" value="1"/>
</dbReference>
<reference evidence="17" key="1">
    <citation type="submission" date="2023-06" db="EMBL/GenBank/DDBJ databases">
        <title>Identification and characterization of horizontal gene transfer across gut microbiota members of farm animals based on homology search.</title>
        <authorList>
            <person name="Zeman M."/>
            <person name="Kubasova T."/>
            <person name="Jahodarova E."/>
            <person name="Nykrynova M."/>
            <person name="Rychlik I."/>
        </authorList>
    </citation>
    <scope>NUCLEOTIDE SEQUENCE [LARGE SCALE GENOMIC DNA]</scope>
    <source>
        <strain evidence="17">154_Feed</strain>
    </source>
</reference>
<dbReference type="InterPro" id="IPR001127">
    <property type="entry name" value="PTS_EIIA_1_perm"/>
</dbReference>
<evidence type="ECO:0000256" key="9">
    <source>
        <dbReference type="ARBA" id="ARBA00022989"/>
    </source>
</evidence>
<dbReference type="Pfam" id="PF00358">
    <property type="entry name" value="PTS_EIIA_1"/>
    <property type="match status" value="1"/>
</dbReference>
<dbReference type="Gene3D" id="3.30.1360.60">
    <property type="entry name" value="Glucose permease domain IIB"/>
    <property type="match status" value="1"/>
</dbReference>
<dbReference type="NCBIfam" id="TIGR00830">
    <property type="entry name" value="PTBA"/>
    <property type="match status" value="1"/>
</dbReference>
<dbReference type="EC" id="2.7.1.201" evidence="16"/>
<feature type="transmembrane region" description="Helical" evidence="12">
    <location>
        <begin position="354"/>
        <end position="375"/>
    </location>
</feature>
<organism evidence="16 17">
    <name type="scientific">Enorma phocaeensis</name>
    <dbReference type="NCBI Taxonomy" id="1871019"/>
    <lineage>
        <taxon>Bacteria</taxon>
        <taxon>Bacillati</taxon>
        <taxon>Actinomycetota</taxon>
        <taxon>Coriobacteriia</taxon>
        <taxon>Coriobacteriales</taxon>
        <taxon>Coriobacteriaceae</taxon>
        <taxon>Enorma</taxon>
    </lineage>
</organism>
<dbReference type="PANTHER" id="PTHR30175:SF4">
    <property type="entry name" value="PTS SYSTEM TREHALOSE-SPECIFIC EIIBC COMPONENT"/>
    <property type="match status" value="1"/>
</dbReference>
<evidence type="ECO:0000256" key="4">
    <source>
        <dbReference type="ARBA" id="ARBA00022597"/>
    </source>
</evidence>
<protein>
    <submittedName>
        <fullName evidence="16">PTS system trehalose-specific EIIBC component</fullName>
        <ecNumber evidence="16">2.7.1.201</ecNumber>
    </submittedName>
</protein>
<dbReference type="InterPro" id="IPR050558">
    <property type="entry name" value="PTS_Sugar-Specific_Components"/>
</dbReference>
<dbReference type="Gene3D" id="2.70.70.10">
    <property type="entry name" value="Glucose Permease (Domain IIA)"/>
    <property type="match status" value="1"/>
</dbReference>
<dbReference type="Pfam" id="PF00367">
    <property type="entry name" value="PTS_EIIB"/>
    <property type="match status" value="1"/>
</dbReference>
<dbReference type="EMBL" id="JAUDDZ010000002">
    <property type="protein sequence ID" value="MDM8274322.1"/>
    <property type="molecule type" value="Genomic_DNA"/>
</dbReference>
<evidence type="ECO:0000256" key="12">
    <source>
        <dbReference type="SAM" id="Phobius"/>
    </source>
</evidence>
<keyword evidence="3" id="KW-1003">Cell membrane</keyword>
<keyword evidence="2" id="KW-0813">Transport</keyword>
<dbReference type="NCBIfam" id="TIGR00826">
    <property type="entry name" value="EIIB_glc"/>
    <property type="match status" value="1"/>
</dbReference>
<dbReference type="InterPro" id="IPR011296">
    <property type="entry name" value="PTS_IIBC_treh"/>
</dbReference>
<keyword evidence="8" id="KW-0418">Kinase</keyword>
<feature type="transmembrane region" description="Helical" evidence="12">
    <location>
        <begin position="199"/>
        <end position="221"/>
    </location>
</feature>
<evidence type="ECO:0000256" key="5">
    <source>
        <dbReference type="ARBA" id="ARBA00022679"/>
    </source>
</evidence>
<evidence type="ECO:0000256" key="2">
    <source>
        <dbReference type="ARBA" id="ARBA00022448"/>
    </source>
</evidence>
<dbReference type="Pfam" id="PF02378">
    <property type="entry name" value="PTS_EIIC"/>
    <property type="match status" value="1"/>
</dbReference>
<evidence type="ECO:0000256" key="10">
    <source>
        <dbReference type="ARBA" id="ARBA00023136"/>
    </source>
</evidence>
<dbReference type="PROSITE" id="PS01035">
    <property type="entry name" value="PTS_EIIB_TYPE_1_CYS"/>
    <property type="match status" value="1"/>
</dbReference>
<dbReference type="InterPro" id="IPR011055">
    <property type="entry name" value="Dup_hybrid_motif"/>
</dbReference>
<keyword evidence="9 12" id="KW-1133">Transmembrane helix</keyword>
<dbReference type="PROSITE" id="PS51093">
    <property type="entry name" value="PTS_EIIA_TYPE_1"/>
    <property type="match status" value="1"/>
</dbReference>
<dbReference type="CDD" id="cd00212">
    <property type="entry name" value="PTS_IIB_glc"/>
    <property type="match status" value="1"/>
</dbReference>
<feature type="transmembrane region" description="Helical" evidence="12">
    <location>
        <begin position="233"/>
        <end position="257"/>
    </location>
</feature>
<feature type="domain" description="PTS EIIA type-1" evidence="13">
    <location>
        <begin position="532"/>
        <end position="639"/>
    </location>
</feature>
<dbReference type="InterPro" id="IPR003352">
    <property type="entry name" value="PTS_EIIC"/>
</dbReference>
<feature type="transmembrane region" description="Helical" evidence="12">
    <location>
        <begin position="112"/>
        <end position="133"/>
    </location>
</feature>
<feature type="domain" description="PTS EIIC type-1" evidence="15">
    <location>
        <begin position="107"/>
        <end position="486"/>
    </location>
</feature>
<feature type="active site" description="Phosphocysteine intermediate; for EIIB activity" evidence="11">
    <location>
        <position position="27"/>
    </location>
</feature>
<dbReference type="Proteomes" id="UP001529421">
    <property type="component" value="Unassembled WGS sequence"/>
</dbReference>
<evidence type="ECO:0000256" key="11">
    <source>
        <dbReference type="PROSITE-ProRule" id="PRU00421"/>
    </source>
</evidence>
<feature type="domain" description="PTS EIIB type-1" evidence="14">
    <location>
        <begin position="5"/>
        <end position="87"/>
    </location>
</feature>
<comment type="subcellular location">
    <subcellularLocation>
        <location evidence="1">Cell membrane</location>
        <topology evidence="1">Multi-pass membrane protein</topology>
    </subcellularLocation>
</comment>
<accession>A0ABT7V8Y4</accession>
<dbReference type="NCBIfam" id="NF008236">
    <property type="entry name" value="PRK11007.1"/>
    <property type="match status" value="1"/>
</dbReference>
<keyword evidence="5 16" id="KW-0808">Transferase</keyword>
<evidence type="ECO:0000259" key="14">
    <source>
        <dbReference type="PROSITE" id="PS51098"/>
    </source>
</evidence>
<keyword evidence="7 12" id="KW-0812">Transmembrane</keyword>
<dbReference type="InterPro" id="IPR001996">
    <property type="entry name" value="PTS_IIB_1"/>
</dbReference>
<keyword evidence="6" id="KW-0598">Phosphotransferase system</keyword>
<dbReference type="InterPro" id="IPR018113">
    <property type="entry name" value="PTrfase_EIIB_Cys"/>
</dbReference>
<comment type="caution">
    <text evidence="16">The sequence shown here is derived from an EMBL/GenBank/DDBJ whole genome shotgun (WGS) entry which is preliminary data.</text>
</comment>
<dbReference type="SUPFAM" id="SSF51261">
    <property type="entry name" value="Duplicated hybrid motif"/>
    <property type="match status" value="1"/>
</dbReference>
<evidence type="ECO:0000256" key="8">
    <source>
        <dbReference type="ARBA" id="ARBA00022777"/>
    </source>
</evidence>
<evidence type="ECO:0000259" key="13">
    <source>
        <dbReference type="PROSITE" id="PS51093"/>
    </source>
</evidence>
<proteinExistence type="predicted"/>
<dbReference type="PROSITE" id="PS51098">
    <property type="entry name" value="PTS_EIIB_TYPE_1"/>
    <property type="match status" value="1"/>
</dbReference>
<evidence type="ECO:0000256" key="6">
    <source>
        <dbReference type="ARBA" id="ARBA00022683"/>
    </source>
</evidence>
<evidence type="ECO:0000259" key="15">
    <source>
        <dbReference type="PROSITE" id="PS51103"/>
    </source>
</evidence>
<evidence type="ECO:0000313" key="16">
    <source>
        <dbReference type="EMBL" id="MDM8274322.1"/>
    </source>
</evidence>
<dbReference type="SUPFAM" id="SSF55604">
    <property type="entry name" value="Glucose permease domain IIB"/>
    <property type="match status" value="1"/>
</dbReference>
<dbReference type="RefSeq" id="WP_289544221.1">
    <property type="nucleotide sequence ID" value="NZ_JAUDDZ010000002.1"/>
</dbReference>
<gene>
    <name evidence="16" type="primary">treP</name>
    <name evidence="16" type="ORF">QUW28_02235</name>
</gene>
<dbReference type="InterPro" id="IPR036878">
    <property type="entry name" value="Glu_permease_IIB"/>
</dbReference>
<evidence type="ECO:0000313" key="17">
    <source>
        <dbReference type="Proteomes" id="UP001529421"/>
    </source>
</evidence>
<dbReference type="PROSITE" id="PS51103">
    <property type="entry name" value="PTS_EIIC_TYPE_1"/>
    <property type="match status" value="1"/>
</dbReference>
<name>A0ABT7V8Y4_9ACTN</name>
<dbReference type="NCBIfam" id="TIGR01992">
    <property type="entry name" value="PTS-IIBC-Tre"/>
    <property type="match status" value="1"/>
</dbReference>
<evidence type="ECO:0000256" key="7">
    <source>
        <dbReference type="ARBA" id="ARBA00022692"/>
    </source>
</evidence>
<feature type="transmembrane region" description="Helical" evidence="12">
    <location>
        <begin position="167"/>
        <end position="187"/>
    </location>
</feature>
<evidence type="ECO:0000256" key="3">
    <source>
        <dbReference type="ARBA" id="ARBA00022475"/>
    </source>
</evidence>
<feature type="transmembrane region" description="Helical" evidence="12">
    <location>
        <begin position="411"/>
        <end position="432"/>
    </location>
</feature>
<keyword evidence="10 12" id="KW-0472">Membrane</keyword>